<organism evidence="5 6">
    <name type="scientific">Lachnoanaerobaculum orale</name>
    <dbReference type="NCBI Taxonomy" id="979627"/>
    <lineage>
        <taxon>Bacteria</taxon>
        <taxon>Bacillati</taxon>
        <taxon>Bacillota</taxon>
        <taxon>Clostridia</taxon>
        <taxon>Lachnospirales</taxon>
        <taxon>Lachnospiraceae</taxon>
        <taxon>Lachnoanaerobaculum</taxon>
    </lineage>
</organism>
<evidence type="ECO:0000313" key="6">
    <source>
        <dbReference type="Proteomes" id="UP000276982"/>
    </source>
</evidence>
<dbReference type="PANTHER" id="PTHR44846:SF1">
    <property type="entry name" value="MANNOSYL-D-GLYCERATE TRANSPORT_METABOLISM SYSTEM REPRESSOR MNGR-RELATED"/>
    <property type="match status" value="1"/>
</dbReference>
<reference evidence="5 6" key="1">
    <citation type="submission" date="2018-11" db="EMBL/GenBank/DDBJ databases">
        <title>Genome sequencing of Lachnoanaerobaculum orale DSM 24553T.</title>
        <authorList>
            <person name="Kook J.-K."/>
            <person name="Park S.-N."/>
            <person name="Lim Y.K."/>
        </authorList>
    </citation>
    <scope>NUCLEOTIDE SEQUENCE [LARGE SCALE GENOMIC DNA]</scope>
    <source>
        <strain evidence="5 6">DSM 24553</strain>
    </source>
</reference>
<dbReference type="FunFam" id="1.10.10.10:FF:000079">
    <property type="entry name" value="GntR family transcriptional regulator"/>
    <property type="match status" value="1"/>
</dbReference>
<feature type="domain" description="HTH gntR-type" evidence="4">
    <location>
        <begin position="6"/>
        <end position="74"/>
    </location>
</feature>
<protein>
    <submittedName>
        <fullName evidence="5">GntR family transcriptional regulator</fullName>
    </submittedName>
</protein>
<proteinExistence type="predicted"/>
<name>A0A3P3Q814_9FIRM</name>
<evidence type="ECO:0000259" key="4">
    <source>
        <dbReference type="PROSITE" id="PS50949"/>
    </source>
</evidence>
<dbReference type="SMART" id="SM00866">
    <property type="entry name" value="UTRA"/>
    <property type="match status" value="1"/>
</dbReference>
<evidence type="ECO:0000256" key="1">
    <source>
        <dbReference type="ARBA" id="ARBA00023015"/>
    </source>
</evidence>
<dbReference type="GO" id="GO:0045892">
    <property type="term" value="P:negative regulation of DNA-templated transcription"/>
    <property type="evidence" value="ECO:0007669"/>
    <property type="project" value="TreeGrafter"/>
</dbReference>
<dbReference type="SMART" id="SM00345">
    <property type="entry name" value="HTH_GNTR"/>
    <property type="match status" value="1"/>
</dbReference>
<keyword evidence="6" id="KW-1185">Reference proteome</keyword>
<comment type="caution">
    <text evidence="5">The sequence shown here is derived from an EMBL/GenBank/DDBJ whole genome shotgun (WGS) entry which is preliminary data.</text>
</comment>
<accession>A0A3P3Q814</accession>
<dbReference type="InterPro" id="IPR028978">
    <property type="entry name" value="Chorismate_lyase_/UTRA_dom_sf"/>
</dbReference>
<sequence length="243" mass="28208">MLEDKSPKYFIVKKAIVENIDNDLYHSNEAIPSEKKLMELYNVSRITIRKAIDELVTEGYLYKIQGKGTYVKADEGSNNLFSITSSTEDVQKMGMTPSKKTKISRIEFASPKRAKALEISTDDKVEVIGRISYANLEPLNYTIAFLPEKIFPGLIEYDLEHESLYKLINDRYSVRITKARRTIEAVLAKDEIAKYLELEEGMPVILFRCVTYGIVNGKEIPIEYFKCYYRTDKYKFYIDQIRQ</sequence>
<keyword evidence="2" id="KW-0238">DNA-binding</keyword>
<dbReference type="Proteomes" id="UP000276982">
    <property type="component" value="Unassembled WGS sequence"/>
</dbReference>
<dbReference type="AlphaFoldDB" id="A0A3P3Q814"/>
<dbReference type="Pfam" id="PF07702">
    <property type="entry name" value="UTRA"/>
    <property type="match status" value="1"/>
</dbReference>
<dbReference type="Gene3D" id="3.40.1410.10">
    <property type="entry name" value="Chorismate lyase-like"/>
    <property type="match status" value="1"/>
</dbReference>
<dbReference type="PANTHER" id="PTHR44846">
    <property type="entry name" value="MANNOSYL-D-GLYCERATE TRANSPORT/METABOLISM SYSTEM REPRESSOR MNGR-RELATED"/>
    <property type="match status" value="1"/>
</dbReference>
<dbReference type="SUPFAM" id="SSF46785">
    <property type="entry name" value="Winged helix' DNA-binding domain"/>
    <property type="match status" value="1"/>
</dbReference>
<dbReference type="SUPFAM" id="SSF64288">
    <property type="entry name" value="Chorismate lyase-like"/>
    <property type="match status" value="1"/>
</dbReference>
<dbReference type="InterPro" id="IPR050679">
    <property type="entry name" value="Bact_HTH_transcr_reg"/>
</dbReference>
<evidence type="ECO:0000256" key="3">
    <source>
        <dbReference type="ARBA" id="ARBA00023163"/>
    </source>
</evidence>
<gene>
    <name evidence="5" type="ORF">EHW90_01110</name>
</gene>
<dbReference type="GO" id="GO:0003677">
    <property type="term" value="F:DNA binding"/>
    <property type="evidence" value="ECO:0007669"/>
    <property type="project" value="UniProtKB-KW"/>
</dbReference>
<dbReference type="Pfam" id="PF00392">
    <property type="entry name" value="GntR"/>
    <property type="match status" value="1"/>
</dbReference>
<evidence type="ECO:0000256" key="2">
    <source>
        <dbReference type="ARBA" id="ARBA00023125"/>
    </source>
</evidence>
<keyword evidence="3" id="KW-0804">Transcription</keyword>
<dbReference type="EMBL" id="RRCM01000001">
    <property type="protein sequence ID" value="RRJ17306.1"/>
    <property type="molecule type" value="Genomic_DNA"/>
</dbReference>
<dbReference type="PROSITE" id="PS50949">
    <property type="entry name" value="HTH_GNTR"/>
    <property type="match status" value="1"/>
</dbReference>
<dbReference type="CDD" id="cd07377">
    <property type="entry name" value="WHTH_GntR"/>
    <property type="match status" value="1"/>
</dbReference>
<keyword evidence="1" id="KW-0805">Transcription regulation</keyword>
<dbReference type="Gene3D" id="1.10.10.10">
    <property type="entry name" value="Winged helix-like DNA-binding domain superfamily/Winged helix DNA-binding domain"/>
    <property type="match status" value="1"/>
</dbReference>
<dbReference type="InterPro" id="IPR036390">
    <property type="entry name" value="WH_DNA-bd_sf"/>
</dbReference>
<dbReference type="InterPro" id="IPR011663">
    <property type="entry name" value="UTRA"/>
</dbReference>
<evidence type="ECO:0000313" key="5">
    <source>
        <dbReference type="EMBL" id="RRJ17306.1"/>
    </source>
</evidence>
<dbReference type="InterPro" id="IPR000524">
    <property type="entry name" value="Tscrpt_reg_HTH_GntR"/>
</dbReference>
<dbReference type="InterPro" id="IPR036388">
    <property type="entry name" value="WH-like_DNA-bd_sf"/>
</dbReference>
<dbReference type="PRINTS" id="PR00035">
    <property type="entry name" value="HTHGNTR"/>
</dbReference>
<dbReference type="GO" id="GO:0003700">
    <property type="term" value="F:DNA-binding transcription factor activity"/>
    <property type="evidence" value="ECO:0007669"/>
    <property type="project" value="InterPro"/>
</dbReference>